<dbReference type="InterPro" id="IPR004117">
    <property type="entry name" value="7tm6_olfct_rcpt"/>
</dbReference>
<evidence type="ECO:0000256" key="3">
    <source>
        <dbReference type="ARBA" id="ARBA00022606"/>
    </source>
</evidence>
<evidence type="ECO:0000256" key="2">
    <source>
        <dbReference type="ARBA" id="ARBA00022475"/>
    </source>
</evidence>
<keyword evidence="12" id="KW-1185">Reference proteome</keyword>
<keyword evidence="7 10" id="KW-0472">Membrane</keyword>
<dbReference type="Pfam" id="PF02949">
    <property type="entry name" value="7tm_6"/>
    <property type="match status" value="1"/>
</dbReference>
<proteinExistence type="inferred from homology"/>
<dbReference type="GO" id="GO:0005549">
    <property type="term" value="F:odorant binding"/>
    <property type="evidence" value="ECO:0007669"/>
    <property type="project" value="InterPro"/>
</dbReference>
<keyword evidence="5 10" id="KW-0552">Olfaction</keyword>
<gene>
    <name evidence="11" type="ORF">Zmor_028091</name>
</gene>
<evidence type="ECO:0000256" key="1">
    <source>
        <dbReference type="ARBA" id="ARBA00004651"/>
    </source>
</evidence>
<comment type="similarity">
    <text evidence="10">Belongs to the insect chemoreceptor superfamily. Heteromeric odorant receptor channel (TC 1.A.69) family.</text>
</comment>
<dbReference type="PANTHER" id="PTHR21137">
    <property type="entry name" value="ODORANT RECEPTOR"/>
    <property type="match status" value="1"/>
</dbReference>
<feature type="transmembrane region" description="Helical" evidence="10">
    <location>
        <begin position="251"/>
        <end position="273"/>
    </location>
</feature>
<evidence type="ECO:0000256" key="6">
    <source>
        <dbReference type="ARBA" id="ARBA00022989"/>
    </source>
</evidence>
<organism evidence="11 12">
    <name type="scientific">Zophobas morio</name>
    <dbReference type="NCBI Taxonomy" id="2755281"/>
    <lineage>
        <taxon>Eukaryota</taxon>
        <taxon>Metazoa</taxon>
        <taxon>Ecdysozoa</taxon>
        <taxon>Arthropoda</taxon>
        <taxon>Hexapoda</taxon>
        <taxon>Insecta</taxon>
        <taxon>Pterygota</taxon>
        <taxon>Neoptera</taxon>
        <taxon>Endopterygota</taxon>
        <taxon>Coleoptera</taxon>
        <taxon>Polyphaga</taxon>
        <taxon>Cucujiformia</taxon>
        <taxon>Tenebrionidae</taxon>
        <taxon>Zophobas</taxon>
    </lineage>
</organism>
<dbReference type="GO" id="GO:0007165">
    <property type="term" value="P:signal transduction"/>
    <property type="evidence" value="ECO:0007669"/>
    <property type="project" value="UniProtKB-KW"/>
</dbReference>
<reference evidence="11" key="1">
    <citation type="journal article" date="2023" name="G3 (Bethesda)">
        <title>Whole genome assemblies of Zophobas morio and Tenebrio molitor.</title>
        <authorList>
            <person name="Kaur S."/>
            <person name="Stinson S.A."/>
            <person name="diCenzo G.C."/>
        </authorList>
    </citation>
    <scope>NUCLEOTIDE SEQUENCE</scope>
    <source>
        <strain evidence="11">QUZm001</strain>
    </source>
</reference>
<feature type="transmembrane region" description="Helical" evidence="10">
    <location>
        <begin position="165"/>
        <end position="185"/>
    </location>
</feature>
<evidence type="ECO:0000256" key="5">
    <source>
        <dbReference type="ARBA" id="ARBA00022725"/>
    </source>
</evidence>
<evidence type="ECO:0000256" key="9">
    <source>
        <dbReference type="ARBA" id="ARBA00023224"/>
    </source>
</evidence>
<feature type="transmembrane region" description="Helical" evidence="10">
    <location>
        <begin position="26"/>
        <end position="47"/>
    </location>
</feature>
<evidence type="ECO:0000256" key="8">
    <source>
        <dbReference type="ARBA" id="ARBA00023170"/>
    </source>
</evidence>
<sequence length="381" mass="44956">MMEVTSYIRICRFLTVDIFEYRTMKYFLLAMYLVLSPLILLQGYFFLKKFELKYFVQYETIYMLSIYMWVSIYCQPYTTNIVKTYIDQIQVWKIEEAADAIKRKVKQTWIFITAYMCMTIALGLIAAISSSIPTSRDKDLIFFFKIAELYFPKLENLIMWCVKPAFFVSIYVGISTPGFTILYFHGHANLQKLMLKHCLKDINAKFEDLEYIRWNSVEYHKEIEEKLMFCVKRHIQLTENALRPLRLAQVYVFPLQIVGTCVMASVILVFFAFEGSLSDQYFRMVVLVLTTSAMLVGFAAGGQGIEDWSEEIYEALCQVEWYHWNLKNKKTYLFFLMNATRKFKIKYSENISLNYRLGLEIVKAIFSAMSVIYSLQQKKNS</sequence>
<keyword evidence="8 10" id="KW-0675">Receptor</keyword>
<evidence type="ECO:0000256" key="4">
    <source>
        <dbReference type="ARBA" id="ARBA00022692"/>
    </source>
</evidence>
<evidence type="ECO:0000313" key="11">
    <source>
        <dbReference type="EMBL" id="KAJ3641590.1"/>
    </source>
</evidence>
<keyword evidence="2" id="KW-1003">Cell membrane</keyword>
<evidence type="ECO:0000313" key="12">
    <source>
        <dbReference type="Proteomes" id="UP001168821"/>
    </source>
</evidence>
<name>A0AA38HPP9_9CUCU</name>
<accession>A0AA38HPP9</accession>
<feature type="transmembrane region" description="Helical" evidence="10">
    <location>
        <begin position="109"/>
        <end position="128"/>
    </location>
</feature>
<evidence type="ECO:0000256" key="7">
    <source>
        <dbReference type="ARBA" id="ARBA00023136"/>
    </source>
</evidence>
<feature type="transmembrane region" description="Helical" evidence="10">
    <location>
        <begin position="285"/>
        <end position="305"/>
    </location>
</feature>
<dbReference type="PANTHER" id="PTHR21137:SF35">
    <property type="entry name" value="ODORANT RECEPTOR 19A-RELATED"/>
    <property type="match status" value="1"/>
</dbReference>
<evidence type="ECO:0000256" key="10">
    <source>
        <dbReference type="RuleBase" id="RU351113"/>
    </source>
</evidence>
<dbReference type="GO" id="GO:0004984">
    <property type="term" value="F:olfactory receptor activity"/>
    <property type="evidence" value="ECO:0007669"/>
    <property type="project" value="InterPro"/>
</dbReference>
<dbReference type="EMBL" id="JALNTZ010000009">
    <property type="protein sequence ID" value="KAJ3641590.1"/>
    <property type="molecule type" value="Genomic_DNA"/>
</dbReference>
<protein>
    <recommendedName>
        <fullName evidence="10">Odorant receptor</fullName>
    </recommendedName>
</protein>
<keyword evidence="6 10" id="KW-1133">Transmembrane helix</keyword>
<keyword evidence="9 10" id="KW-0807">Transducer</keyword>
<comment type="caution">
    <text evidence="11">The sequence shown here is derived from an EMBL/GenBank/DDBJ whole genome shotgun (WGS) entry which is preliminary data.</text>
</comment>
<comment type="caution">
    <text evidence="10">Lacks conserved residue(s) required for the propagation of feature annotation.</text>
</comment>
<keyword evidence="4 10" id="KW-0812">Transmembrane</keyword>
<dbReference type="AlphaFoldDB" id="A0AA38HPP9"/>
<dbReference type="Proteomes" id="UP001168821">
    <property type="component" value="Unassembled WGS sequence"/>
</dbReference>
<keyword evidence="3 10" id="KW-0716">Sensory transduction</keyword>
<comment type="subcellular location">
    <subcellularLocation>
        <location evidence="1 10">Cell membrane</location>
        <topology evidence="1 10">Multi-pass membrane protein</topology>
    </subcellularLocation>
</comment>
<dbReference type="GO" id="GO:0005886">
    <property type="term" value="C:plasma membrane"/>
    <property type="evidence" value="ECO:0007669"/>
    <property type="project" value="UniProtKB-SubCell"/>
</dbReference>